<keyword evidence="1" id="KW-0444">Lipid biosynthesis</keyword>
<dbReference type="InterPro" id="IPR011009">
    <property type="entry name" value="Kinase-like_dom_sf"/>
</dbReference>
<dbReference type="Proteomes" id="UP000271162">
    <property type="component" value="Unassembled WGS sequence"/>
</dbReference>
<evidence type="ECO:0000313" key="8">
    <source>
        <dbReference type="WBParaSite" id="NBR_0000590801-mRNA-1"/>
    </source>
</evidence>
<dbReference type="EMBL" id="UYSL01019765">
    <property type="protein sequence ID" value="VDL69498.1"/>
    <property type="molecule type" value="Genomic_DNA"/>
</dbReference>
<dbReference type="GO" id="GO:0006646">
    <property type="term" value="P:phosphatidylethanolamine biosynthetic process"/>
    <property type="evidence" value="ECO:0007669"/>
    <property type="project" value="TreeGrafter"/>
</dbReference>
<reference evidence="8" key="1">
    <citation type="submission" date="2016-04" db="UniProtKB">
        <authorList>
            <consortium name="WormBaseParasite"/>
        </authorList>
    </citation>
    <scope>IDENTIFICATION</scope>
</reference>
<comment type="pathway">
    <text evidence="3">Phospholipid metabolism; phosphatidylethanolamine biosynthesis; phosphatidylethanolamine from ethanolamine: step 1/3.</text>
</comment>
<keyword evidence="7" id="KW-1185">Reference proteome</keyword>
<keyword evidence="2" id="KW-1208">Phospholipid metabolism</keyword>
<keyword evidence="1" id="KW-0594">Phospholipid biosynthesis</keyword>
<dbReference type="Pfam" id="PF01633">
    <property type="entry name" value="Choline_kinase"/>
    <property type="match status" value="1"/>
</dbReference>
<reference evidence="6 7" key="2">
    <citation type="submission" date="2018-11" db="EMBL/GenBank/DDBJ databases">
        <authorList>
            <consortium name="Pathogen Informatics"/>
        </authorList>
    </citation>
    <scope>NUCLEOTIDE SEQUENCE [LARGE SCALE GENOMIC DNA]</scope>
</reference>
<comment type="similarity">
    <text evidence="4">Belongs to the choline/ethanolamine kinase family.</text>
</comment>
<keyword evidence="1" id="KW-0443">Lipid metabolism</keyword>
<dbReference type="Gene3D" id="3.90.1200.10">
    <property type="match status" value="1"/>
</dbReference>
<evidence type="ECO:0000313" key="7">
    <source>
        <dbReference type="Proteomes" id="UP000271162"/>
    </source>
</evidence>
<dbReference type="AlphaFoldDB" id="A0A158QWW8"/>
<name>A0A158QWW8_NIPBR</name>
<evidence type="ECO:0000256" key="4">
    <source>
        <dbReference type="ARBA" id="ARBA00038211"/>
    </source>
</evidence>
<evidence type="ECO:0000256" key="3">
    <source>
        <dbReference type="ARBA" id="ARBA00037883"/>
    </source>
</evidence>
<protein>
    <recommendedName>
        <fullName evidence="5">ethanolamine kinase</fullName>
        <ecNumber evidence="5">2.7.1.82</ecNumber>
    </recommendedName>
</protein>
<dbReference type="GO" id="GO:0004305">
    <property type="term" value="F:ethanolamine kinase activity"/>
    <property type="evidence" value="ECO:0007669"/>
    <property type="project" value="UniProtKB-EC"/>
</dbReference>
<gene>
    <name evidence="6" type="ORF">NBR_LOCUS5909</name>
</gene>
<proteinExistence type="inferred from homology"/>
<sequence length="302" mass="34743">MSAQLVNIELSLTNRHDCEQSALELLKIIRPEWNGKSIRFEIFTAGITNKIFAAFVDDGERLVFRVFGKNTENFIDRDRELKAMERLAQNGLAAPLYAKFANGIVVGYLPGVTIHVDDMKDPRMQRRICSTMAAYHNMNGTVTPNVNDLFPFRKIRDFIGNIDTSSITDETAFVREFPKELEELQSLVVPLKEEIAFCHNDILVHNILFEKISDTVRFIDYEYADYNYALFDLANHFCEYSGVEKPDYSRCPSDDEIRSFSSMYLQERFGVIDERRVEEITTRSPLFQAVSAVIENVNGFDI</sequence>
<dbReference type="OMA" id="DQASNIR"/>
<accession>A0A158QWW8</accession>
<evidence type="ECO:0000256" key="2">
    <source>
        <dbReference type="ARBA" id="ARBA00023264"/>
    </source>
</evidence>
<dbReference type="SUPFAM" id="SSF56112">
    <property type="entry name" value="Protein kinase-like (PK-like)"/>
    <property type="match status" value="1"/>
</dbReference>
<dbReference type="STRING" id="27835.A0A158QWW8"/>
<dbReference type="PANTHER" id="PTHR22603:SF66">
    <property type="entry name" value="ETHANOLAMINE KINASE"/>
    <property type="match status" value="1"/>
</dbReference>
<dbReference type="WBParaSite" id="NBR_0000590801-mRNA-1">
    <property type="protein sequence ID" value="NBR_0000590801-mRNA-1"/>
    <property type="gene ID" value="NBR_0000590801"/>
</dbReference>
<dbReference type="EC" id="2.7.1.82" evidence="5"/>
<dbReference type="PANTHER" id="PTHR22603">
    <property type="entry name" value="CHOLINE/ETHANOALAMINE KINASE"/>
    <property type="match status" value="1"/>
</dbReference>
<evidence type="ECO:0000256" key="5">
    <source>
        <dbReference type="ARBA" id="ARBA00038874"/>
    </source>
</evidence>
<dbReference type="GO" id="GO:0005737">
    <property type="term" value="C:cytoplasm"/>
    <property type="evidence" value="ECO:0007669"/>
    <property type="project" value="TreeGrafter"/>
</dbReference>
<dbReference type="Gene3D" id="3.30.200.20">
    <property type="entry name" value="Phosphorylase Kinase, domain 1"/>
    <property type="match status" value="1"/>
</dbReference>
<evidence type="ECO:0000313" key="6">
    <source>
        <dbReference type="EMBL" id="VDL69498.1"/>
    </source>
</evidence>
<evidence type="ECO:0000256" key="1">
    <source>
        <dbReference type="ARBA" id="ARBA00023209"/>
    </source>
</evidence>
<organism evidence="8">
    <name type="scientific">Nippostrongylus brasiliensis</name>
    <name type="common">Rat hookworm</name>
    <dbReference type="NCBI Taxonomy" id="27835"/>
    <lineage>
        <taxon>Eukaryota</taxon>
        <taxon>Metazoa</taxon>
        <taxon>Ecdysozoa</taxon>
        <taxon>Nematoda</taxon>
        <taxon>Chromadorea</taxon>
        <taxon>Rhabditida</taxon>
        <taxon>Rhabditina</taxon>
        <taxon>Rhabditomorpha</taxon>
        <taxon>Strongyloidea</taxon>
        <taxon>Heligmosomidae</taxon>
        <taxon>Nippostrongylus</taxon>
    </lineage>
</organism>